<dbReference type="Proteomes" id="UP000092544">
    <property type="component" value="Unassembled WGS sequence"/>
</dbReference>
<dbReference type="OrthoDB" id="9807664at2"/>
<dbReference type="RefSeq" id="WP_067012314.1">
    <property type="nucleotide sequence ID" value="NZ_FLOB01000001.1"/>
</dbReference>
<evidence type="ECO:0000256" key="1">
    <source>
        <dbReference type="PIRSR" id="PIRSR605019-1"/>
    </source>
</evidence>
<dbReference type="PANTHER" id="PTHR30037:SF4">
    <property type="entry name" value="DNA-3-METHYLADENINE GLYCOSYLASE I"/>
    <property type="match status" value="1"/>
</dbReference>
<keyword evidence="2" id="KW-0326">Glycosidase</keyword>
<feature type="binding site" evidence="1">
    <location>
        <position position="186"/>
    </location>
    <ligand>
        <name>Zn(2+)</name>
        <dbReference type="ChEBI" id="CHEBI:29105"/>
    </ligand>
</feature>
<dbReference type="EMBL" id="FLOB01000001">
    <property type="protein sequence ID" value="SBS26077.1"/>
    <property type="molecule type" value="Genomic_DNA"/>
</dbReference>
<keyword evidence="1" id="KW-0862">Zinc</keyword>
<gene>
    <name evidence="2" type="primary">tag_1</name>
    <name evidence="2" type="ORF">MSP8886_00490</name>
</gene>
<protein>
    <submittedName>
        <fullName evidence="2">DNA-3-methyladenine glycosylase 1</fullName>
        <ecNumber evidence="2">3.2.2.20</ecNumber>
    </submittedName>
</protein>
<dbReference type="SUPFAM" id="SSF48150">
    <property type="entry name" value="DNA-glycosylase"/>
    <property type="match status" value="1"/>
</dbReference>
<dbReference type="EC" id="3.2.2.20" evidence="2"/>
<dbReference type="GO" id="GO:0046872">
    <property type="term" value="F:metal ion binding"/>
    <property type="evidence" value="ECO:0007669"/>
    <property type="project" value="UniProtKB-KW"/>
</dbReference>
<dbReference type="GO" id="GO:0008725">
    <property type="term" value="F:DNA-3-methyladenine glycosylase activity"/>
    <property type="evidence" value="ECO:0007669"/>
    <property type="project" value="UniProtKB-EC"/>
</dbReference>
<name>A0A1A8T231_9GAMM</name>
<keyword evidence="3" id="KW-1185">Reference proteome</keyword>
<dbReference type="InterPro" id="IPR052891">
    <property type="entry name" value="DNA-3mA_glycosylase"/>
</dbReference>
<keyword evidence="2" id="KW-0378">Hydrolase</keyword>
<feature type="binding site" evidence="1">
    <location>
        <position position="182"/>
    </location>
    <ligand>
        <name>Zn(2+)</name>
        <dbReference type="ChEBI" id="CHEBI:29105"/>
    </ligand>
</feature>
<dbReference type="InterPro" id="IPR005019">
    <property type="entry name" value="Adenine_glyco"/>
</dbReference>
<feature type="binding site" evidence="1">
    <location>
        <position position="28"/>
    </location>
    <ligand>
        <name>Zn(2+)</name>
        <dbReference type="ChEBI" id="CHEBI:29105"/>
    </ligand>
</feature>
<dbReference type="Pfam" id="PF03352">
    <property type="entry name" value="Adenine_glyco"/>
    <property type="match status" value="1"/>
</dbReference>
<reference evidence="2 3" key="1">
    <citation type="submission" date="2016-06" db="EMBL/GenBank/DDBJ databases">
        <authorList>
            <person name="Kjaerup R.B."/>
            <person name="Dalgaard T.S."/>
            <person name="Juul-Madsen H.R."/>
        </authorList>
    </citation>
    <scope>NUCLEOTIDE SEQUENCE [LARGE SCALE GENOMIC DNA]</scope>
    <source>
        <strain evidence="2 3">CECT 8886</strain>
    </source>
</reference>
<dbReference type="AlphaFoldDB" id="A0A1A8T231"/>
<dbReference type="Gene3D" id="1.10.340.30">
    <property type="entry name" value="Hypothetical protein, domain 2"/>
    <property type="match status" value="1"/>
</dbReference>
<evidence type="ECO:0000313" key="2">
    <source>
        <dbReference type="EMBL" id="SBS26077.1"/>
    </source>
</evidence>
<keyword evidence="1" id="KW-0479">Metal-binding</keyword>
<dbReference type="InterPro" id="IPR011257">
    <property type="entry name" value="DNA_glycosylase"/>
</dbReference>
<dbReference type="GO" id="GO:0006284">
    <property type="term" value="P:base-excision repair"/>
    <property type="evidence" value="ECO:0007669"/>
    <property type="project" value="InterPro"/>
</dbReference>
<sequence>MSQNTLPDHECPHRCAWADSAPDFPHYHDNEWGFPVGDDQRLFEKLCLETFQSGLSWRTILSKRENFRSAFAQFDFHKVAQFGEQEIAELLDNGGIVRNKRKILAVINNAKRALEMVDQEGSLATFIWRYEPDENTLPPPETQTTCAESIALSKELKKRGWQFVGPTTLYAFMQSMGLINDHAEHCFMREEVDRARKGFVRP</sequence>
<evidence type="ECO:0000313" key="3">
    <source>
        <dbReference type="Proteomes" id="UP000092544"/>
    </source>
</evidence>
<feature type="binding site" evidence="1">
    <location>
        <position position="15"/>
    </location>
    <ligand>
        <name>Zn(2+)</name>
        <dbReference type="ChEBI" id="CHEBI:29105"/>
    </ligand>
</feature>
<organism evidence="2 3">
    <name type="scientific">Marinomonas spartinae</name>
    <dbReference type="NCBI Taxonomy" id="1792290"/>
    <lineage>
        <taxon>Bacteria</taxon>
        <taxon>Pseudomonadati</taxon>
        <taxon>Pseudomonadota</taxon>
        <taxon>Gammaproteobacteria</taxon>
        <taxon>Oceanospirillales</taxon>
        <taxon>Oceanospirillaceae</taxon>
        <taxon>Marinomonas</taxon>
    </lineage>
</organism>
<accession>A0A1A8T231</accession>
<dbReference type="STRING" id="1792290.MSP8886_00490"/>
<dbReference type="PANTHER" id="PTHR30037">
    <property type="entry name" value="DNA-3-METHYLADENINE GLYCOSYLASE 1"/>
    <property type="match status" value="1"/>
</dbReference>
<proteinExistence type="predicted"/>